<feature type="short sequence motif" description="Histidine triad motif" evidence="4">
    <location>
        <begin position="114"/>
        <end position="118"/>
    </location>
</feature>
<keyword evidence="7" id="KW-1185">Reference proteome</keyword>
<evidence type="ECO:0000313" key="6">
    <source>
        <dbReference type="EMBL" id="SEM32201.1"/>
    </source>
</evidence>
<dbReference type="SUPFAM" id="SSF54197">
    <property type="entry name" value="HIT-like"/>
    <property type="match status" value="1"/>
</dbReference>
<dbReference type="PANTHER" id="PTHR42997:SF1">
    <property type="entry name" value="AP-4-A PHOSPHORYLASE"/>
    <property type="match status" value="1"/>
</dbReference>
<gene>
    <name evidence="6" type="ORF">SAMN04489760_11076</name>
</gene>
<dbReference type="GO" id="GO:0016787">
    <property type="term" value="F:hydrolase activity"/>
    <property type="evidence" value="ECO:0007669"/>
    <property type="project" value="UniProtKB-KW"/>
</dbReference>
<keyword evidence="1" id="KW-0547">Nucleotide-binding</keyword>
<evidence type="ECO:0000256" key="1">
    <source>
        <dbReference type="ARBA" id="ARBA00022741"/>
    </source>
</evidence>
<evidence type="ECO:0000256" key="2">
    <source>
        <dbReference type="PIRSR" id="PIRSR639383-1"/>
    </source>
</evidence>
<proteinExistence type="predicted"/>
<feature type="binding site" evidence="3">
    <location>
        <position position="46"/>
    </location>
    <ligand>
        <name>substrate</name>
    </ligand>
</feature>
<dbReference type="RefSeq" id="WP_093883305.1">
    <property type="nucleotide sequence ID" value="NZ_FOBS01000010.1"/>
</dbReference>
<dbReference type="InterPro" id="IPR011146">
    <property type="entry name" value="HIT-like"/>
</dbReference>
<dbReference type="STRING" id="43775.SAMN04489760_11076"/>
<dbReference type="Gene3D" id="3.30.428.10">
    <property type="entry name" value="HIT-like"/>
    <property type="match status" value="1"/>
</dbReference>
<dbReference type="Pfam" id="PF01230">
    <property type="entry name" value="HIT"/>
    <property type="match status" value="1"/>
</dbReference>
<evidence type="ECO:0000256" key="4">
    <source>
        <dbReference type="PROSITE-ProRule" id="PRU00464"/>
    </source>
</evidence>
<dbReference type="Proteomes" id="UP000198744">
    <property type="component" value="Unassembled WGS sequence"/>
</dbReference>
<dbReference type="OrthoDB" id="9784774at2"/>
<reference evidence="6 7" key="1">
    <citation type="submission" date="2016-10" db="EMBL/GenBank/DDBJ databases">
        <authorList>
            <person name="de Groot N.N."/>
        </authorList>
    </citation>
    <scope>NUCLEOTIDE SEQUENCE [LARGE SCALE GENOMIC DNA]</scope>
    <source>
        <strain evidence="6 7">DSM 8423</strain>
    </source>
</reference>
<dbReference type="AlphaFoldDB" id="A0A1H7XEQ0"/>
<dbReference type="CDD" id="cd01275">
    <property type="entry name" value="FHIT"/>
    <property type="match status" value="1"/>
</dbReference>
<sequence length="161" mass="18238">MKSIYAPWRMAYIKGEKVQGCVFCKESIRDDSYVLLDGKTAFVMLNAYPYTNGHLLIIPFRHLSSLEALLPEERLEMFSLVDISVRVLKETMSPDGFNIGMNLGRAAGAGIDDHLHIHVVPRWNGDTNFMSVVGDIRVIPDDILKSCEELKGVFSKYRQED</sequence>
<organism evidence="6 7">
    <name type="scientific">Syntrophus gentianae</name>
    <dbReference type="NCBI Taxonomy" id="43775"/>
    <lineage>
        <taxon>Bacteria</taxon>
        <taxon>Pseudomonadati</taxon>
        <taxon>Thermodesulfobacteriota</taxon>
        <taxon>Syntrophia</taxon>
        <taxon>Syntrophales</taxon>
        <taxon>Syntrophaceae</taxon>
        <taxon>Syntrophus</taxon>
    </lineage>
</organism>
<protein>
    <submittedName>
        <fullName evidence="6">Diadenosine tetraphosphate (Ap4A) hydrolase</fullName>
    </submittedName>
</protein>
<keyword evidence="6" id="KW-0378">Hydrolase</keyword>
<dbReference type="InterPro" id="IPR052908">
    <property type="entry name" value="AP-4-A_phosphorylase"/>
</dbReference>
<name>A0A1H7XEQ0_9BACT</name>
<feature type="binding site" evidence="3">
    <location>
        <position position="118"/>
    </location>
    <ligand>
        <name>substrate</name>
    </ligand>
</feature>
<dbReference type="EMBL" id="FOBS01000010">
    <property type="protein sequence ID" value="SEM32201.1"/>
    <property type="molecule type" value="Genomic_DNA"/>
</dbReference>
<dbReference type="InterPro" id="IPR039383">
    <property type="entry name" value="FHIT"/>
</dbReference>
<feature type="active site" description="Tele-AMP-histidine intermediate" evidence="2">
    <location>
        <position position="116"/>
    </location>
</feature>
<evidence type="ECO:0000313" key="7">
    <source>
        <dbReference type="Proteomes" id="UP000198744"/>
    </source>
</evidence>
<dbReference type="PROSITE" id="PS51084">
    <property type="entry name" value="HIT_2"/>
    <property type="match status" value="1"/>
</dbReference>
<dbReference type="GO" id="GO:0000166">
    <property type="term" value="F:nucleotide binding"/>
    <property type="evidence" value="ECO:0007669"/>
    <property type="project" value="UniProtKB-KW"/>
</dbReference>
<feature type="domain" description="HIT" evidence="5">
    <location>
        <begin position="22"/>
        <end position="129"/>
    </location>
</feature>
<accession>A0A1H7XEQ0</accession>
<dbReference type="PANTHER" id="PTHR42997">
    <property type="entry name" value="HIT FAMILY HYDROLASE"/>
    <property type="match status" value="1"/>
</dbReference>
<evidence type="ECO:0000256" key="3">
    <source>
        <dbReference type="PIRSR" id="PIRSR639383-2"/>
    </source>
</evidence>
<dbReference type="InterPro" id="IPR036265">
    <property type="entry name" value="HIT-like_sf"/>
</dbReference>
<evidence type="ECO:0000259" key="5">
    <source>
        <dbReference type="PROSITE" id="PS51084"/>
    </source>
</evidence>